<evidence type="ECO:0000256" key="4">
    <source>
        <dbReference type="ARBA" id="ARBA00023239"/>
    </source>
</evidence>
<reference evidence="6 7" key="1">
    <citation type="submission" date="2020-05" db="EMBL/GenBank/DDBJ databases">
        <title>MicrobeNet Type strains.</title>
        <authorList>
            <person name="Nicholson A.C."/>
        </authorList>
    </citation>
    <scope>NUCLEOTIDE SEQUENCE [LARGE SCALE GENOMIC DNA]</scope>
    <source>
        <strain evidence="6 7">JCM 3224</strain>
    </source>
</reference>
<name>A0A849C7D8_9NOCA</name>
<evidence type="ECO:0000256" key="1">
    <source>
        <dbReference type="ARBA" id="ARBA00005495"/>
    </source>
</evidence>
<evidence type="ECO:0000256" key="2">
    <source>
        <dbReference type="ARBA" id="ARBA00022723"/>
    </source>
</evidence>
<dbReference type="InterPro" id="IPR006913">
    <property type="entry name" value="CENP-V/GFA"/>
</dbReference>
<accession>A0A849C7D8</accession>
<comment type="caution">
    <text evidence="6">The sequence shown here is derived from an EMBL/GenBank/DDBJ whole genome shotgun (WGS) entry which is preliminary data.</text>
</comment>
<evidence type="ECO:0000256" key="3">
    <source>
        <dbReference type="ARBA" id="ARBA00022833"/>
    </source>
</evidence>
<dbReference type="AlphaFoldDB" id="A0A849C7D8"/>
<evidence type="ECO:0000313" key="7">
    <source>
        <dbReference type="Proteomes" id="UP000586827"/>
    </source>
</evidence>
<dbReference type="EMBL" id="JABELX010000011">
    <property type="protein sequence ID" value="NNH73676.1"/>
    <property type="molecule type" value="Genomic_DNA"/>
</dbReference>
<dbReference type="PANTHER" id="PTHR33337">
    <property type="entry name" value="GFA DOMAIN-CONTAINING PROTEIN"/>
    <property type="match status" value="1"/>
</dbReference>
<dbReference type="SUPFAM" id="SSF51316">
    <property type="entry name" value="Mss4-like"/>
    <property type="match status" value="1"/>
</dbReference>
<dbReference type="Pfam" id="PF04828">
    <property type="entry name" value="GFA"/>
    <property type="match status" value="1"/>
</dbReference>
<sequence>MHFGGCLCGNIRFRASGDLSFPHLCSCTHCQKLSGAPVMSWVDFPREGFEWTGPGGEPVWYNTFPNSQRGFCGVCGSSVAAQDDGDAKLVGVTMMSLDNHAGLVPERQSFRPNAVPWLPIVGAQD</sequence>
<keyword evidence="2" id="KW-0479">Metal-binding</keyword>
<gene>
    <name evidence="6" type="ORF">HLB23_28135</name>
</gene>
<dbReference type="GO" id="GO:0046872">
    <property type="term" value="F:metal ion binding"/>
    <property type="evidence" value="ECO:0007669"/>
    <property type="project" value="UniProtKB-KW"/>
</dbReference>
<dbReference type="Gene3D" id="3.90.1590.10">
    <property type="entry name" value="glutathione-dependent formaldehyde- activating enzyme (gfa)"/>
    <property type="match status" value="1"/>
</dbReference>
<organism evidence="6 7">
    <name type="scientific">Nocardia uniformis</name>
    <dbReference type="NCBI Taxonomy" id="53432"/>
    <lineage>
        <taxon>Bacteria</taxon>
        <taxon>Bacillati</taxon>
        <taxon>Actinomycetota</taxon>
        <taxon>Actinomycetes</taxon>
        <taxon>Mycobacteriales</taxon>
        <taxon>Nocardiaceae</taxon>
        <taxon>Nocardia</taxon>
    </lineage>
</organism>
<keyword evidence="7" id="KW-1185">Reference proteome</keyword>
<keyword evidence="3" id="KW-0862">Zinc</keyword>
<evidence type="ECO:0000259" key="5">
    <source>
        <dbReference type="PROSITE" id="PS51891"/>
    </source>
</evidence>
<dbReference type="GO" id="GO:0016846">
    <property type="term" value="F:carbon-sulfur lyase activity"/>
    <property type="evidence" value="ECO:0007669"/>
    <property type="project" value="InterPro"/>
</dbReference>
<dbReference type="Proteomes" id="UP000586827">
    <property type="component" value="Unassembled WGS sequence"/>
</dbReference>
<dbReference type="InterPro" id="IPR011057">
    <property type="entry name" value="Mss4-like_sf"/>
</dbReference>
<feature type="domain" description="CENP-V/GFA" evidence="5">
    <location>
        <begin position="2"/>
        <end position="107"/>
    </location>
</feature>
<protein>
    <submittedName>
        <fullName evidence="6">GFA family protein</fullName>
    </submittedName>
</protein>
<dbReference type="RefSeq" id="WP_084521460.1">
    <property type="nucleotide sequence ID" value="NZ_JABELX010000011.1"/>
</dbReference>
<dbReference type="PROSITE" id="PS51891">
    <property type="entry name" value="CENP_V_GFA"/>
    <property type="match status" value="1"/>
</dbReference>
<keyword evidence="4" id="KW-0456">Lyase</keyword>
<proteinExistence type="inferred from homology"/>
<dbReference type="PANTHER" id="PTHR33337:SF40">
    <property type="entry name" value="CENP-V_GFA DOMAIN-CONTAINING PROTEIN-RELATED"/>
    <property type="match status" value="1"/>
</dbReference>
<evidence type="ECO:0000313" key="6">
    <source>
        <dbReference type="EMBL" id="NNH73676.1"/>
    </source>
</evidence>
<comment type="similarity">
    <text evidence="1">Belongs to the Gfa family.</text>
</comment>